<accession>A0AAQ3NWB4</accession>
<feature type="transmembrane region" description="Helical" evidence="1">
    <location>
        <begin position="36"/>
        <end position="60"/>
    </location>
</feature>
<keyword evidence="1" id="KW-0812">Transmembrane</keyword>
<evidence type="ECO:0000256" key="1">
    <source>
        <dbReference type="SAM" id="Phobius"/>
    </source>
</evidence>
<protein>
    <submittedName>
        <fullName evidence="2">Uncharacterized protein</fullName>
    </submittedName>
</protein>
<proteinExistence type="predicted"/>
<keyword evidence="1" id="KW-0472">Membrane</keyword>
<dbReference type="Proteomes" id="UP001374535">
    <property type="component" value="Chromosome 3"/>
</dbReference>
<dbReference type="AlphaFoldDB" id="A0AAQ3NWB4"/>
<gene>
    <name evidence="2" type="ORF">V8G54_010246</name>
</gene>
<reference evidence="2 3" key="1">
    <citation type="journal article" date="2023" name="Life. Sci Alliance">
        <title>Evolutionary insights into 3D genome organization and epigenetic landscape of Vigna mungo.</title>
        <authorList>
            <person name="Junaid A."/>
            <person name="Singh B."/>
            <person name="Bhatia S."/>
        </authorList>
    </citation>
    <scope>NUCLEOTIDE SEQUENCE [LARGE SCALE GENOMIC DNA]</scope>
    <source>
        <strain evidence="2">Urdbean</strain>
    </source>
</reference>
<evidence type="ECO:0000313" key="3">
    <source>
        <dbReference type="Proteomes" id="UP001374535"/>
    </source>
</evidence>
<name>A0AAQ3NWB4_VIGMU</name>
<keyword evidence="3" id="KW-1185">Reference proteome</keyword>
<evidence type="ECO:0000313" key="2">
    <source>
        <dbReference type="EMBL" id="WVZ17264.1"/>
    </source>
</evidence>
<organism evidence="2 3">
    <name type="scientific">Vigna mungo</name>
    <name type="common">Black gram</name>
    <name type="synonym">Phaseolus mungo</name>
    <dbReference type="NCBI Taxonomy" id="3915"/>
    <lineage>
        <taxon>Eukaryota</taxon>
        <taxon>Viridiplantae</taxon>
        <taxon>Streptophyta</taxon>
        <taxon>Embryophyta</taxon>
        <taxon>Tracheophyta</taxon>
        <taxon>Spermatophyta</taxon>
        <taxon>Magnoliopsida</taxon>
        <taxon>eudicotyledons</taxon>
        <taxon>Gunneridae</taxon>
        <taxon>Pentapetalae</taxon>
        <taxon>rosids</taxon>
        <taxon>fabids</taxon>
        <taxon>Fabales</taxon>
        <taxon>Fabaceae</taxon>
        <taxon>Papilionoideae</taxon>
        <taxon>50 kb inversion clade</taxon>
        <taxon>NPAAA clade</taxon>
        <taxon>indigoferoid/millettioid clade</taxon>
        <taxon>Phaseoleae</taxon>
        <taxon>Vigna</taxon>
    </lineage>
</organism>
<feature type="transmembrane region" description="Helical" evidence="1">
    <location>
        <begin position="6"/>
        <end position="24"/>
    </location>
</feature>
<sequence length="102" mass="10643">VAFSFVVAVCSILVRGLVVTLQRLSSHSPSQSPSCFVVVLCWLAVTHFSRLSFALLAVAVPLAHGRSLFGVCLACGRALLASDCRRACCHSSCMASLCGGGE</sequence>
<feature type="non-terminal residue" evidence="2">
    <location>
        <position position="1"/>
    </location>
</feature>
<keyword evidence="1" id="KW-1133">Transmembrane helix</keyword>
<dbReference type="EMBL" id="CP144698">
    <property type="protein sequence ID" value="WVZ17264.1"/>
    <property type="molecule type" value="Genomic_DNA"/>
</dbReference>